<reference evidence="2" key="2">
    <citation type="submission" date="2023-06" db="EMBL/GenBank/DDBJ databases">
        <authorList>
            <person name="Ma L."/>
            <person name="Liu K.-W."/>
            <person name="Li Z."/>
            <person name="Hsiao Y.-Y."/>
            <person name="Qi Y."/>
            <person name="Fu T."/>
            <person name="Tang G."/>
            <person name="Zhang D."/>
            <person name="Sun W.-H."/>
            <person name="Liu D.-K."/>
            <person name="Li Y."/>
            <person name="Chen G.-Z."/>
            <person name="Liu X.-D."/>
            <person name="Liao X.-Y."/>
            <person name="Jiang Y.-T."/>
            <person name="Yu X."/>
            <person name="Hao Y."/>
            <person name="Huang J."/>
            <person name="Zhao X.-W."/>
            <person name="Ke S."/>
            <person name="Chen Y.-Y."/>
            <person name="Wu W.-L."/>
            <person name="Hsu J.-L."/>
            <person name="Lin Y.-F."/>
            <person name="Huang M.-D."/>
            <person name="Li C.-Y."/>
            <person name="Huang L."/>
            <person name="Wang Z.-W."/>
            <person name="Zhao X."/>
            <person name="Zhong W.-Y."/>
            <person name="Peng D.-H."/>
            <person name="Ahmad S."/>
            <person name="Lan S."/>
            <person name="Zhang J.-S."/>
            <person name="Tsai W.-C."/>
            <person name="Van De Peer Y."/>
            <person name="Liu Z.-J."/>
        </authorList>
    </citation>
    <scope>NUCLEOTIDE SEQUENCE</scope>
    <source>
        <strain evidence="2">CP</strain>
        <tissue evidence="2">Leaves</tissue>
    </source>
</reference>
<organism evidence="2 3">
    <name type="scientific">Acorus calamus</name>
    <name type="common">Sweet flag</name>
    <dbReference type="NCBI Taxonomy" id="4465"/>
    <lineage>
        <taxon>Eukaryota</taxon>
        <taxon>Viridiplantae</taxon>
        <taxon>Streptophyta</taxon>
        <taxon>Embryophyta</taxon>
        <taxon>Tracheophyta</taxon>
        <taxon>Spermatophyta</taxon>
        <taxon>Magnoliopsida</taxon>
        <taxon>Liliopsida</taxon>
        <taxon>Acoraceae</taxon>
        <taxon>Acorus</taxon>
    </lineage>
</organism>
<name>A0AAV9CNR8_ACOCL</name>
<reference evidence="2" key="1">
    <citation type="journal article" date="2023" name="Nat. Commun.">
        <title>Diploid and tetraploid genomes of Acorus and the evolution of monocots.</title>
        <authorList>
            <person name="Ma L."/>
            <person name="Liu K.W."/>
            <person name="Li Z."/>
            <person name="Hsiao Y.Y."/>
            <person name="Qi Y."/>
            <person name="Fu T."/>
            <person name="Tang G.D."/>
            <person name="Zhang D."/>
            <person name="Sun W.H."/>
            <person name="Liu D.K."/>
            <person name="Li Y."/>
            <person name="Chen G.Z."/>
            <person name="Liu X.D."/>
            <person name="Liao X.Y."/>
            <person name="Jiang Y.T."/>
            <person name="Yu X."/>
            <person name="Hao Y."/>
            <person name="Huang J."/>
            <person name="Zhao X.W."/>
            <person name="Ke S."/>
            <person name="Chen Y.Y."/>
            <person name="Wu W.L."/>
            <person name="Hsu J.L."/>
            <person name="Lin Y.F."/>
            <person name="Huang M.D."/>
            <person name="Li C.Y."/>
            <person name="Huang L."/>
            <person name="Wang Z.W."/>
            <person name="Zhao X."/>
            <person name="Zhong W.Y."/>
            <person name="Peng D.H."/>
            <person name="Ahmad S."/>
            <person name="Lan S."/>
            <person name="Zhang J.S."/>
            <person name="Tsai W.C."/>
            <person name="Van de Peer Y."/>
            <person name="Liu Z.J."/>
        </authorList>
    </citation>
    <scope>NUCLEOTIDE SEQUENCE</scope>
    <source>
        <strain evidence="2">CP</strain>
    </source>
</reference>
<feature type="compositionally biased region" description="Basic and acidic residues" evidence="1">
    <location>
        <begin position="1"/>
        <end position="12"/>
    </location>
</feature>
<dbReference type="Proteomes" id="UP001180020">
    <property type="component" value="Unassembled WGS sequence"/>
</dbReference>
<comment type="caution">
    <text evidence="2">The sequence shown here is derived from an EMBL/GenBank/DDBJ whole genome shotgun (WGS) entry which is preliminary data.</text>
</comment>
<evidence type="ECO:0000313" key="2">
    <source>
        <dbReference type="EMBL" id="KAK1289848.1"/>
    </source>
</evidence>
<keyword evidence="3" id="KW-1185">Reference proteome</keyword>
<evidence type="ECO:0000256" key="1">
    <source>
        <dbReference type="SAM" id="MobiDB-lite"/>
    </source>
</evidence>
<proteinExistence type="predicted"/>
<gene>
    <name evidence="2" type="ORF">QJS10_CPB18g01273</name>
</gene>
<sequence>MVTNRRSERDGLKPVQASTASTEQRNRKPGRRWFSSVVKKKVHPGSATADEAGSSMG</sequence>
<dbReference type="AlphaFoldDB" id="A0AAV9CNR8"/>
<feature type="region of interest" description="Disordered" evidence="1">
    <location>
        <begin position="1"/>
        <end position="57"/>
    </location>
</feature>
<dbReference type="EMBL" id="JAUJYO010000018">
    <property type="protein sequence ID" value="KAK1289848.1"/>
    <property type="molecule type" value="Genomic_DNA"/>
</dbReference>
<protein>
    <submittedName>
        <fullName evidence="2">Uncharacterized protein</fullName>
    </submittedName>
</protein>
<accession>A0AAV9CNR8</accession>
<evidence type="ECO:0000313" key="3">
    <source>
        <dbReference type="Proteomes" id="UP001180020"/>
    </source>
</evidence>